<dbReference type="EMBL" id="PFCO01000001">
    <property type="protein sequence ID" value="PIR69822.1"/>
    <property type="molecule type" value="Genomic_DNA"/>
</dbReference>
<keyword evidence="2" id="KW-0648">Protein biosynthesis</keyword>
<dbReference type="Pfam" id="PF01765">
    <property type="entry name" value="RRF"/>
    <property type="match status" value="1"/>
</dbReference>
<evidence type="ECO:0000256" key="3">
    <source>
        <dbReference type="SAM" id="Coils"/>
    </source>
</evidence>
<comment type="caution">
    <text evidence="5">The sequence shown here is derived from an EMBL/GenBank/DDBJ whole genome shotgun (WGS) entry which is preliminary data.</text>
</comment>
<evidence type="ECO:0000256" key="2">
    <source>
        <dbReference type="ARBA" id="ARBA00022917"/>
    </source>
</evidence>
<feature type="domain" description="Ribosome recycling factor" evidence="4">
    <location>
        <begin position="19"/>
        <end position="181"/>
    </location>
</feature>
<evidence type="ECO:0000256" key="1">
    <source>
        <dbReference type="ARBA" id="ARBA00005912"/>
    </source>
</evidence>
<evidence type="ECO:0000313" key="5">
    <source>
        <dbReference type="EMBL" id="PIR69822.1"/>
    </source>
</evidence>
<keyword evidence="3" id="KW-0175">Coiled coil</keyword>
<dbReference type="PANTHER" id="PTHR20982:SF3">
    <property type="entry name" value="MITOCHONDRIAL RIBOSOME RECYCLING FACTOR PSEUDO 1"/>
    <property type="match status" value="1"/>
</dbReference>
<reference evidence="6" key="1">
    <citation type="submission" date="2017-09" db="EMBL/GenBank/DDBJ databases">
        <title>Depth-based differentiation of microbial function through sediment-hosted aquifers and enrichment of novel symbionts in the deep terrestrial subsurface.</title>
        <authorList>
            <person name="Probst A.J."/>
            <person name="Ladd B."/>
            <person name="Jarett J.K."/>
            <person name="Geller-Mcgrath D.E."/>
            <person name="Sieber C.M.K."/>
            <person name="Emerson J.B."/>
            <person name="Anantharaman K."/>
            <person name="Thomas B.C."/>
            <person name="Malmstrom R."/>
            <person name="Stieglmeier M."/>
            <person name="Klingl A."/>
            <person name="Woyke T."/>
            <person name="Ryan C.M."/>
            <person name="Banfield J.F."/>
        </authorList>
    </citation>
    <scope>NUCLEOTIDE SEQUENCE [LARGE SCALE GENOMIC DNA]</scope>
</reference>
<dbReference type="InterPro" id="IPR036191">
    <property type="entry name" value="RRF_sf"/>
</dbReference>
<proteinExistence type="inferred from homology"/>
<dbReference type="PANTHER" id="PTHR20982">
    <property type="entry name" value="RIBOSOME RECYCLING FACTOR"/>
    <property type="match status" value="1"/>
</dbReference>
<comment type="similarity">
    <text evidence="1">Belongs to the RRF family.</text>
</comment>
<feature type="coiled-coil region" evidence="3">
    <location>
        <begin position="113"/>
        <end position="176"/>
    </location>
</feature>
<dbReference type="InterPro" id="IPR002661">
    <property type="entry name" value="Ribosome_recyc_fac"/>
</dbReference>
<dbReference type="GO" id="GO:0043023">
    <property type="term" value="F:ribosomal large subunit binding"/>
    <property type="evidence" value="ECO:0007669"/>
    <property type="project" value="TreeGrafter"/>
</dbReference>
<name>A0A2H0TE49_9BACT</name>
<gene>
    <name evidence="5" type="ORF">COU47_00070</name>
</gene>
<evidence type="ECO:0000313" key="6">
    <source>
        <dbReference type="Proteomes" id="UP000231503"/>
    </source>
</evidence>
<organism evidence="5 6">
    <name type="scientific">Candidatus Niyogibacteria bacterium CG10_big_fil_rev_8_21_14_0_10_46_36</name>
    <dbReference type="NCBI Taxonomy" id="1974726"/>
    <lineage>
        <taxon>Bacteria</taxon>
        <taxon>Candidatus Niyogiibacteriota</taxon>
    </lineage>
</organism>
<dbReference type="SUPFAM" id="SSF55194">
    <property type="entry name" value="Ribosome recycling factor, RRF"/>
    <property type="match status" value="1"/>
</dbReference>
<dbReference type="InterPro" id="IPR023584">
    <property type="entry name" value="Ribosome_recyc_fac_dom"/>
</dbReference>
<sequence length="183" mass="21201">MAYDFSYLTQESDKIKDWLQHEISGLRTGRASPQLVENVKADYYGQQTPIKHIAAITIQDAHTIVIQPWDKSAIPVIEKALNQSEVGIKPVVDKDIIRLTLPELTGERREQLKKVVREKLEEAKITLRKIRHEVLADIEEQEKAKEMSEDDKFRYKEDLQKHIEKATEELDAVALRKTKEIES</sequence>
<dbReference type="NCBIfam" id="TIGR00496">
    <property type="entry name" value="frr"/>
    <property type="match status" value="1"/>
</dbReference>
<dbReference type="GO" id="GO:0006412">
    <property type="term" value="P:translation"/>
    <property type="evidence" value="ECO:0007669"/>
    <property type="project" value="UniProtKB-KW"/>
</dbReference>
<protein>
    <submittedName>
        <fullName evidence="5">Ribosome recycling factor</fullName>
    </submittedName>
</protein>
<dbReference type="Gene3D" id="3.30.1360.40">
    <property type="match status" value="1"/>
</dbReference>
<dbReference type="Proteomes" id="UP000231503">
    <property type="component" value="Unassembled WGS sequence"/>
</dbReference>
<evidence type="ECO:0000259" key="4">
    <source>
        <dbReference type="Pfam" id="PF01765"/>
    </source>
</evidence>
<dbReference type="FunFam" id="3.30.1360.40:FF:000001">
    <property type="entry name" value="Ribosome-recycling factor"/>
    <property type="match status" value="1"/>
</dbReference>
<dbReference type="Gene3D" id="1.10.132.20">
    <property type="entry name" value="Ribosome-recycling factor"/>
    <property type="match status" value="1"/>
</dbReference>
<dbReference type="AlphaFoldDB" id="A0A2H0TE49"/>
<accession>A0A2H0TE49</accession>